<dbReference type="Pfam" id="PF01753">
    <property type="entry name" value="zf-MYND"/>
    <property type="match status" value="1"/>
</dbReference>
<sequence>MESKVISPKDVFEIIDKNGDNEDLVSLIRDQFEVHGLPPNSQDSSGMTLLMQAAWKNNLPLVQFLLTQGADPNSENDEGHGFKAGANPSRVNRVKRTAAQMAAFVGRHECVSIINNFVPKETVYYFTRKQPLEKEAKLHYTLAKHIHKLVLNMNIHPVNLGLFSMSAREFQNRNDVNEVLALKFHMIHYILKDAQQQMEKTGQPIDKWLKMMLVGREEDGFPILMTNFHHCKVIGQGLSAAEYINQGFNGQKGFKDHENCTTCGENGAEKKCSACKSVEYCNAECQKLHWFVHKKFCVKSKDKQTTSSS</sequence>
<dbReference type="SMART" id="SM00248">
    <property type="entry name" value="ANK"/>
    <property type="match status" value="2"/>
</dbReference>
<name>A0A7R8D5C6_LEPSM</name>
<dbReference type="PROSITE" id="PS50297">
    <property type="entry name" value="ANK_REP_REGION"/>
    <property type="match status" value="1"/>
</dbReference>
<keyword evidence="5" id="KW-0862">Zinc</keyword>
<dbReference type="GO" id="GO:0005929">
    <property type="term" value="C:cilium"/>
    <property type="evidence" value="ECO:0007669"/>
    <property type="project" value="UniProtKB-SubCell"/>
</dbReference>
<gene>
    <name evidence="9" type="ORF">LSAA_15036</name>
</gene>
<accession>A0A7R8D5C6</accession>
<dbReference type="Gene3D" id="1.25.40.20">
    <property type="entry name" value="Ankyrin repeat-containing domain"/>
    <property type="match status" value="1"/>
</dbReference>
<keyword evidence="4" id="KW-0863">Zinc-finger</keyword>
<dbReference type="OrthoDB" id="10257049at2759"/>
<dbReference type="Gene3D" id="6.10.140.2220">
    <property type="match status" value="1"/>
</dbReference>
<organism evidence="9 10">
    <name type="scientific">Lepeophtheirus salmonis</name>
    <name type="common">Salmon louse</name>
    <name type="synonym">Caligus salmonis</name>
    <dbReference type="NCBI Taxonomy" id="72036"/>
    <lineage>
        <taxon>Eukaryota</taxon>
        <taxon>Metazoa</taxon>
        <taxon>Ecdysozoa</taxon>
        <taxon>Arthropoda</taxon>
        <taxon>Crustacea</taxon>
        <taxon>Multicrustacea</taxon>
        <taxon>Hexanauplia</taxon>
        <taxon>Copepoda</taxon>
        <taxon>Siphonostomatoida</taxon>
        <taxon>Caligidae</taxon>
        <taxon>Lepeophtheirus</taxon>
    </lineage>
</organism>
<dbReference type="InterPro" id="IPR002893">
    <property type="entry name" value="Znf_MYND"/>
</dbReference>
<dbReference type="PROSITE" id="PS50088">
    <property type="entry name" value="ANK_REPEAT"/>
    <property type="match status" value="1"/>
</dbReference>
<evidence type="ECO:0000256" key="4">
    <source>
        <dbReference type="ARBA" id="ARBA00022771"/>
    </source>
</evidence>
<evidence type="ECO:0000256" key="2">
    <source>
        <dbReference type="ARBA" id="ARBA00022723"/>
    </source>
</evidence>
<dbReference type="InterPro" id="IPR036770">
    <property type="entry name" value="Ankyrin_rpt-contain_sf"/>
</dbReference>
<evidence type="ECO:0000313" key="10">
    <source>
        <dbReference type="Proteomes" id="UP000675881"/>
    </source>
</evidence>
<keyword evidence="10" id="KW-1185">Reference proteome</keyword>
<dbReference type="AlphaFoldDB" id="A0A7R8D5C6"/>
<keyword evidence="2" id="KW-0479">Metal-binding</keyword>
<evidence type="ECO:0000313" key="9">
    <source>
        <dbReference type="EMBL" id="CAF3034632.1"/>
    </source>
</evidence>
<keyword evidence="7" id="KW-0969">Cilium</keyword>
<dbReference type="Pfam" id="PF13857">
    <property type="entry name" value="Ank_5"/>
    <property type="match status" value="1"/>
</dbReference>
<keyword evidence="8" id="KW-0966">Cell projection</keyword>
<dbReference type="SUPFAM" id="SSF144232">
    <property type="entry name" value="HIT/MYND zinc finger-like"/>
    <property type="match status" value="1"/>
</dbReference>
<dbReference type="GO" id="GO:0008270">
    <property type="term" value="F:zinc ion binding"/>
    <property type="evidence" value="ECO:0007669"/>
    <property type="project" value="UniProtKB-KW"/>
</dbReference>
<proteinExistence type="predicted"/>
<evidence type="ECO:0000256" key="8">
    <source>
        <dbReference type="ARBA" id="ARBA00023273"/>
    </source>
</evidence>
<evidence type="ECO:0000256" key="6">
    <source>
        <dbReference type="ARBA" id="ARBA00023043"/>
    </source>
</evidence>
<dbReference type="PANTHER" id="PTHR24150">
    <property type="entry name" value="ANKYRIN REPEAT AND MYND DOMAIN-CONTAINING PROTEIN 2"/>
    <property type="match status" value="1"/>
</dbReference>
<evidence type="ECO:0000256" key="3">
    <source>
        <dbReference type="ARBA" id="ARBA00022737"/>
    </source>
</evidence>
<evidence type="ECO:0000256" key="5">
    <source>
        <dbReference type="ARBA" id="ARBA00022833"/>
    </source>
</evidence>
<keyword evidence="3" id="KW-0677">Repeat</keyword>
<reference evidence="9" key="1">
    <citation type="submission" date="2021-02" db="EMBL/GenBank/DDBJ databases">
        <authorList>
            <person name="Bekaert M."/>
        </authorList>
    </citation>
    <scope>NUCLEOTIDE SEQUENCE</scope>
    <source>
        <strain evidence="9">IoA-00</strain>
    </source>
</reference>
<dbReference type="EMBL" id="HG994588">
    <property type="protein sequence ID" value="CAF3034632.1"/>
    <property type="molecule type" value="Genomic_DNA"/>
</dbReference>
<dbReference type="InterPro" id="IPR002110">
    <property type="entry name" value="Ankyrin_rpt"/>
</dbReference>
<dbReference type="SUPFAM" id="SSF48403">
    <property type="entry name" value="Ankyrin repeat"/>
    <property type="match status" value="1"/>
</dbReference>
<dbReference type="InterPro" id="IPR052452">
    <property type="entry name" value="Ankyrin-MYND_dom_contain_2"/>
</dbReference>
<evidence type="ECO:0000256" key="1">
    <source>
        <dbReference type="ARBA" id="ARBA00004138"/>
    </source>
</evidence>
<dbReference type="PROSITE" id="PS50865">
    <property type="entry name" value="ZF_MYND_2"/>
    <property type="match status" value="1"/>
</dbReference>
<protein>
    <submittedName>
        <fullName evidence="9">(salmon louse) hypothetical protein</fullName>
    </submittedName>
</protein>
<dbReference type="Proteomes" id="UP000675881">
    <property type="component" value="Chromosome 9"/>
</dbReference>
<comment type="subcellular location">
    <subcellularLocation>
        <location evidence="1">Cell projection</location>
        <location evidence="1">Cilium</location>
    </subcellularLocation>
</comment>
<dbReference type="PANTHER" id="PTHR24150:SF8">
    <property type="entry name" value="ANKYRIN REPEAT AND MYND DOMAIN-CONTAINING PROTEIN 2"/>
    <property type="match status" value="1"/>
</dbReference>
<evidence type="ECO:0000256" key="7">
    <source>
        <dbReference type="ARBA" id="ARBA00023069"/>
    </source>
</evidence>
<keyword evidence="6" id="KW-0040">ANK repeat</keyword>